<reference evidence="7 8" key="1">
    <citation type="submission" date="2021-03" db="EMBL/GenBank/DDBJ databases">
        <title>Genomic Encyclopedia of Type Strains, Phase IV (KMG-IV): sequencing the most valuable type-strain genomes for metagenomic binning, comparative biology and taxonomic classification.</title>
        <authorList>
            <person name="Goeker M."/>
        </authorList>
    </citation>
    <scope>NUCLEOTIDE SEQUENCE [LARGE SCALE GENOMIC DNA]</scope>
    <source>
        <strain evidence="7 8">DSM 26806</strain>
    </source>
</reference>
<evidence type="ECO:0000259" key="6">
    <source>
        <dbReference type="Pfam" id="PF12698"/>
    </source>
</evidence>
<evidence type="ECO:0000313" key="8">
    <source>
        <dbReference type="Proteomes" id="UP001519288"/>
    </source>
</evidence>
<evidence type="ECO:0000256" key="5">
    <source>
        <dbReference type="SAM" id="Phobius"/>
    </source>
</evidence>
<evidence type="ECO:0000256" key="1">
    <source>
        <dbReference type="ARBA" id="ARBA00004141"/>
    </source>
</evidence>
<dbReference type="RefSeq" id="WP_209862501.1">
    <property type="nucleotide sequence ID" value="NZ_JAGGLD010000003.1"/>
</dbReference>
<dbReference type="EMBL" id="JAGGLD010000003">
    <property type="protein sequence ID" value="MBP2001360.1"/>
    <property type="molecule type" value="Genomic_DNA"/>
</dbReference>
<keyword evidence="3 5" id="KW-1133">Transmembrane helix</keyword>
<keyword evidence="8" id="KW-1185">Reference proteome</keyword>
<feature type="transmembrane region" description="Helical" evidence="5">
    <location>
        <begin position="263"/>
        <end position="283"/>
    </location>
</feature>
<organism evidence="7 8">
    <name type="scientific">Paenibacillus shirakamiensis</name>
    <dbReference type="NCBI Taxonomy" id="1265935"/>
    <lineage>
        <taxon>Bacteria</taxon>
        <taxon>Bacillati</taxon>
        <taxon>Bacillota</taxon>
        <taxon>Bacilli</taxon>
        <taxon>Bacillales</taxon>
        <taxon>Paenibacillaceae</taxon>
        <taxon>Paenibacillus</taxon>
    </lineage>
</organism>
<dbReference type="Pfam" id="PF12698">
    <property type="entry name" value="ABC2_membrane_3"/>
    <property type="match status" value="1"/>
</dbReference>
<keyword evidence="4 5" id="KW-0472">Membrane</keyword>
<evidence type="ECO:0000313" key="7">
    <source>
        <dbReference type="EMBL" id="MBP2001360.1"/>
    </source>
</evidence>
<dbReference type="Proteomes" id="UP001519288">
    <property type="component" value="Unassembled WGS sequence"/>
</dbReference>
<gene>
    <name evidence="7" type="ORF">J2Z69_002403</name>
</gene>
<keyword evidence="2 5" id="KW-0812">Transmembrane</keyword>
<feature type="transmembrane region" description="Helical" evidence="5">
    <location>
        <begin position="192"/>
        <end position="213"/>
    </location>
</feature>
<name>A0ABS4JI13_9BACL</name>
<comment type="subcellular location">
    <subcellularLocation>
        <location evidence="1">Membrane</location>
        <topology evidence="1">Multi-pass membrane protein</topology>
    </subcellularLocation>
</comment>
<feature type="transmembrane region" description="Helical" evidence="5">
    <location>
        <begin position="12"/>
        <end position="35"/>
    </location>
</feature>
<comment type="caution">
    <text evidence="7">The sequence shown here is derived from an EMBL/GenBank/DDBJ whole genome shotgun (WGS) entry which is preliminary data.</text>
</comment>
<sequence>MSAFFKNKAIKSGIFMMVFYQIIMIGIFMSGYSAIPKNISNLSVAIVNEDTQSGVQFVEQMKKQLPFKLVTNDSLDQAKKELEDREVHLIMHIPQDFTQKLSKQGEKAKLDFFINESNPAAINSSMQNVADQISSKLTSQIQTQSFEGLLQGMKVPADQSKQMVESVMTKITSNIVITNPAPTGMHNQMAPMFLTMASYVGAMIYSMMSIGALNYLKTNMNKWKAFLSLQGVNLVLSIVAPLVGLAIYFAIQGYSADIFFKMWMVHALELFVAIEFTSIFCLAFGQAGMILNLPLLLSQTIASGAVLPQEIMPGFFKALSHISPMFYTVHLDYNMLFGGGKTSVYLLGLILVGVVALAINAIIHLLKPVKTVQIATQSAQ</sequence>
<proteinExistence type="predicted"/>
<dbReference type="PANTHER" id="PTHR43077:SF5">
    <property type="entry name" value="PHAGE INFECTION PROTEIN"/>
    <property type="match status" value="1"/>
</dbReference>
<dbReference type="Gene3D" id="3.40.1710.10">
    <property type="entry name" value="abc type-2 transporter like domain"/>
    <property type="match status" value="1"/>
</dbReference>
<feature type="domain" description="ABC-2 type transporter transmembrane" evidence="6">
    <location>
        <begin position="11"/>
        <end position="361"/>
    </location>
</feature>
<evidence type="ECO:0000256" key="3">
    <source>
        <dbReference type="ARBA" id="ARBA00022989"/>
    </source>
</evidence>
<evidence type="ECO:0000256" key="4">
    <source>
        <dbReference type="ARBA" id="ARBA00023136"/>
    </source>
</evidence>
<accession>A0ABS4JI13</accession>
<evidence type="ECO:0000256" key="2">
    <source>
        <dbReference type="ARBA" id="ARBA00022692"/>
    </source>
</evidence>
<dbReference type="InterPro" id="IPR051328">
    <property type="entry name" value="T7SS_ABC-Transporter"/>
</dbReference>
<dbReference type="InterPro" id="IPR013525">
    <property type="entry name" value="ABC2_TM"/>
</dbReference>
<protein>
    <submittedName>
        <fullName evidence="7">YhgE/Pip-like protein</fullName>
    </submittedName>
</protein>
<feature type="transmembrane region" description="Helical" evidence="5">
    <location>
        <begin position="225"/>
        <end position="251"/>
    </location>
</feature>
<feature type="transmembrane region" description="Helical" evidence="5">
    <location>
        <begin position="344"/>
        <end position="366"/>
    </location>
</feature>
<dbReference type="PANTHER" id="PTHR43077">
    <property type="entry name" value="TRANSPORT PERMEASE YVFS-RELATED"/>
    <property type="match status" value="1"/>
</dbReference>